<evidence type="ECO:0000256" key="5">
    <source>
        <dbReference type="SAM" id="Phobius"/>
    </source>
</evidence>
<feature type="transmembrane region" description="Helical" evidence="5">
    <location>
        <begin position="233"/>
        <end position="250"/>
    </location>
</feature>
<feature type="transmembrane region" description="Helical" evidence="5">
    <location>
        <begin position="165"/>
        <end position="186"/>
    </location>
</feature>
<gene>
    <name evidence="7" type="ordered locus">Oweho_1844</name>
</gene>
<keyword evidence="7" id="KW-0436">Ligase</keyword>
<comment type="subcellular location">
    <subcellularLocation>
        <location evidence="1">Membrane</location>
        <topology evidence="1">Multi-pass membrane protein</topology>
    </subcellularLocation>
</comment>
<evidence type="ECO:0000259" key="6">
    <source>
        <dbReference type="Pfam" id="PF04932"/>
    </source>
</evidence>
<keyword evidence="4 5" id="KW-0472">Membrane</keyword>
<feature type="transmembrane region" description="Helical" evidence="5">
    <location>
        <begin position="394"/>
        <end position="416"/>
    </location>
</feature>
<keyword evidence="2 5" id="KW-0812">Transmembrane</keyword>
<dbReference type="EMBL" id="CP003156">
    <property type="protein sequence ID" value="AEV32824.1"/>
    <property type="molecule type" value="Genomic_DNA"/>
</dbReference>
<feature type="transmembrane region" description="Helical" evidence="5">
    <location>
        <begin position="423"/>
        <end position="440"/>
    </location>
</feature>
<sequence>MRPTWEPNSKTVITIGVLFSLLNVVFIATENFWGLLLPFGLALIAAIVLALDKVLLFLVFATPLSIFYYNPDLHVGFTLPTEPITFGVMLLFFFKLLYEGGFDTKIIRHPLTIAILFYLFWIFFTSFSSQMPFVSFKVFLSRLWFISVFYFLMSQLFKKYKNIRYFFWLYMIPLSMVVIYTLYIHGQHGFTKDTSTWVMFPFFKEHTSYGAVLAMYVPIAFAFAFLLKQNLNLRVVAGIIFLILFVGVILSFTRAAWLSLILALGVMVLVLLKVRKSTLVAMTLVVLGGVWYMWGDIMQKFEKNDQVSSDNLTEHVESISNVSTDASNMERVNRWKSALRMFEERPWLGHGPGTYMFLYAPYQKPYEKTIISTNAGDMGNAHSEYIGPLAESGFIGALSVLVIVAISIVTGVKVYYKMPTRELKIIAMATLMGLITYWTHGFLNSFLEMDKAACPVWGFSALLVVLDQYFSEEKL</sequence>
<evidence type="ECO:0000256" key="1">
    <source>
        <dbReference type="ARBA" id="ARBA00004141"/>
    </source>
</evidence>
<evidence type="ECO:0000256" key="3">
    <source>
        <dbReference type="ARBA" id="ARBA00022989"/>
    </source>
</evidence>
<feature type="transmembrane region" description="Helical" evidence="5">
    <location>
        <begin position="12"/>
        <end position="29"/>
    </location>
</feature>
<dbReference type="GO" id="GO:0016020">
    <property type="term" value="C:membrane"/>
    <property type="evidence" value="ECO:0007669"/>
    <property type="project" value="UniProtKB-SubCell"/>
</dbReference>
<dbReference type="InterPro" id="IPR007016">
    <property type="entry name" value="O-antigen_ligase-rel_domated"/>
</dbReference>
<dbReference type="Pfam" id="PF04932">
    <property type="entry name" value="Wzy_C"/>
    <property type="match status" value="1"/>
</dbReference>
<feature type="transmembrane region" description="Helical" evidence="5">
    <location>
        <begin position="110"/>
        <end position="127"/>
    </location>
</feature>
<dbReference type="eggNOG" id="COG3307">
    <property type="taxonomic scope" value="Bacteria"/>
</dbReference>
<dbReference type="OrthoDB" id="871774at2"/>
<dbReference type="AlphaFoldDB" id="G8R1P8"/>
<dbReference type="KEGG" id="oho:Oweho_1844"/>
<evidence type="ECO:0000313" key="8">
    <source>
        <dbReference type="Proteomes" id="UP000005631"/>
    </source>
</evidence>
<keyword evidence="3 5" id="KW-1133">Transmembrane helix</keyword>
<dbReference type="InterPro" id="IPR051533">
    <property type="entry name" value="WaaL-like"/>
</dbReference>
<reference evidence="7 8" key="1">
    <citation type="journal article" date="2012" name="Stand. Genomic Sci.">
        <title>Genome sequence of the orange-pigmented seawater bacterium Owenweeksia hongkongensis type strain (UST20020801(T)).</title>
        <authorList>
            <person name="Riedel T."/>
            <person name="Held B."/>
            <person name="Nolan M."/>
            <person name="Lucas S."/>
            <person name="Lapidus A."/>
            <person name="Tice H."/>
            <person name="Del Rio T.G."/>
            <person name="Cheng J.F."/>
            <person name="Han C."/>
            <person name="Tapia R."/>
            <person name="Goodwin L.A."/>
            <person name="Pitluck S."/>
            <person name="Liolios K."/>
            <person name="Mavromatis K."/>
            <person name="Pagani I."/>
            <person name="Ivanova N."/>
            <person name="Mikhailova N."/>
            <person name="Pati A."/>
            <person name="Chen A."/>
            <person name="Palaniappan K."/>
            <person name="Rohde M."/>
            <person name="Tindall B.J."/>
            <person name="Detter J.C."/>
            <person name="Goker M."/>
            <person name="Woyke T."/>
            <person name="Bristow J."/>
            <person name="Eisen J.A."/>
            <person name="Markowitz V."/>
            <person name="Hugenholtz P."/>
            <person name="Klenk H.P."/>
            <person name="Kyrpides N.C."/>
        </authorList>
    </citation>
    <scope>NUCLEOTIDE SEQUENCE</scope>
    <source>
        <strain evidence="8">DSM 17368 / JCM 12287 / NRRL B-23963</strain>
    </source>
</reference>
<protein>
    <submittedName>
        <fullName evidence="7">Lipid A core-O-antigen ligase-like enyme</fullName>
    </submittedName>
</protein>
<proteinExistence type="predicted"/>
<dbReference type="PANTHER" id="PTHR37422">
    <property type="entry name" value="TEICHURONIC ACID BIOSYNTHESIS PROTEIN TUAE"/>
    <property type="match status" value="1"/>
</dbReference>
<feature type="transmembrane region" description="Helical" evidence="5">
    <location>
        <begin position="41"/>
        <end position="69"/>
    </location>
</feature>
<evidence type="ECO:0000256" key="4">
    <source>
        <dbReference type="ARBA" id="ARBA00023136"/>
    </source>
</evidence>
<dbReference type="STRING" id="926562.Oweho_1844"/>
<dbReference type="GO" id="GO:0016874">
    <property type="term" value="F:ligase activity"/>
    <property type="evidence" value="ECO:0007669"/>
    <property type="project" value="UniProtKB-KW"/>
</dbReference>
<name>G8R1P8_OWEHD</name>
<feature type="transmembrane region" description="Helical" evidence="5">
    <location>
        <begin position="75"/>
        <end position="98"/>
    </location>
</feature>
<feature type="transmembrane region" description="Helical" evidence="5">
    <location>
        <begin position="206"/>
        <end position="226"/>
    </location>
</feature>
<accession>G8R1P8</accession>
<dbReference type="RefSeq" id="WP_014202180.1">
    <property type="nucleotide sequence ID" value="NC_016599.1"/>
</dbReference>
<feature type="transmembrane region" description="Helical" evidence="5">
    <location>
        <begin position="133"/>
        <end position="153"/>
    </location>
</feature>
<feature type="domain" description="O-antigen ligase-related" evidence="6">
    <location>
        <begin position="240"/>
        <end position="400"/>
    </location>
</feature>
<feature type="transmembrane region" description="Helical" evidence="5">
    <location>
        <begin position="279"/>
        <end position="295"/>
    </location>
</feature>
<organism evidence="7 8">
    <name type="scientific">Owenweeksia hongkongensis (strain DSM 17368 / CIP 108786 / JCM 12287 / NRRL B-23963 / UST20020801)</name>
    <dbReference type="NCBI Taxonomy" id="926562"/>
    <lineage>
        <taxon>Bacteria</taxon>
        <taxon>Pseudomonadati</taxon>
        <taxon>Bacteroidota</taxon>
        <taxon>Flavobacteriia</taxon>
        <taxon>Flavobacteriales</taxon>
        <taxon>Owenweeksiaceae</taxon>
        <taxon>Owenweeksia</taxon>
    </lineage>
</organism>
<feature type="transmembrane region" description="Helical" evidence="5">
    <location>
        <begin position="256"/>
        <end position="272"/>
    </location>
</feature>
<dbReference type="Proteomes" id="UP000005631">
    <property type="component" value="Chromosome"/>
</dbReference>
<evidence type="ECO:0000313" key="7">
    <source>
        <dbReference type="EMBL" id="AEV32824.1"/>
    </source>
</evidence>
<dbReference type="HOGENOM" id="CLU_568317_0_0_10"/>
<evidence type="ECO:0000256" key="2">
    <source>
        <dbReference type="ARBA" id="ARBA00022692"/>
    </source>
</evidence>
<dbReference type="PANTHER" id="PTHR37422:SF13">
    <property type="entry name" value="LIPOPOLYSACCHARIDE BIOSYNTHESIS PROTEIN PA4999-RELATED"/>
    <property type="match status" value="1"/>
</dbReference>
<keyword evidence="8" id="KW-1185">Reference proteome</keyword>